<protein>
    <recommendedName>
        <fullName evidence="1">DUF7815 domain-containing protein</fullName>
    </recommendedName>
</protein>
<keyword evidence="3" id="KW-1185">Reference proteome</keyword>
<organism evidence="2 3">
    <name type="scientific">Protea cynaroides</name>
    <dbReference type="NCBI Taxonomy" id="273540"/>
    <lineage>
        <taxon>Eukaryota</taxon>
        <taxon>Viridiplantae</taxon>
        <taxon>Streptophyta</taxon>
        <taxon>Embryophyta</taxon>
        <taxon>Tracheophyta</taxon>
        <taxon>Spermatophyta</taxon>
        <taxon>Magnoliopsida</taxon>
        <taxon>Proteales</taxon>
        <taxon>Proteaceae</taxon>
        <taxon>Protea</taxon>
    </lineage>
</organism>
<name>A0A9Q0R2L7_9MAGN</name>
<dbReference type="AlphaFoldDB" id="A0A9Q0R2L7"/>
<evidence type="ECO:0000313" key="2">
    <source>
        <dbReference type="EMBL" id="KAJ4980640.1"/>
    </source>
</evidence>
<evidence type="ECO:0000259" key="1">
    <source>
        <dbReference type="Pfam" id="PF25122"/>
    </source>
</evidence>
<proteinExistence type="predicted"/>
<dbReference type="InterPro" id="IPR056717">
    <property type="entry name" value="DUF7815"/>
</dbReference>
<dbReference type="OrthoDB" id="1904894at2759"/>
<feature type="domain" description="DUF7815" evidence="1">
    <location>
        <begin position="51"/>
        <end position="77"/>
    </location>
</feature>
<gene>
    <name evidence="2" type="ORF">NE237_031477</name>
</gene>
<dbReference type="PANTHER" id="PTHR36308:SF1">
    <property type="entry name" value="DENTIN SIALOPHOSPHOPROTEIN-RELATED"/>
    <property type="match status" value="1"/>
</dbReference>
<accession>A0A9Q0R2L7</accession>
<comment type="caution">
    <text evidence="2">The sequence shown here is derived from an EMBL/GenBank/DDBJ whole genome shotgun (WGS) entry which is preliminary data.</text>
</comment>
<dbReference type="Proteomes" id="UP001141806">
    <property type="component" value="Unassembled WGS sequence"/>
</dbReference>
<dbReference type="Pfam" id="PF25122">
    <property type="entry name" value="DUF7815"/>
    <property type="match status" value="1"/>
</dbReference>
<dbReference type="EMBL" id="JAMYWD010000001">
    <property type="protein sequence ID" value="KAJ4980640.1"/>
    <property type="molecule type" value="Genomic_DNA"/>
</dbReference>
<evidence type="ECO:0000313" key="3">
    <source>
        <dbReference type="Proteomes" id="UP001141806"/>
    </source>
</evidence>
<dbReference type="PANTHER" id="PTHR36308">
    <property type="entry name" value="DENTIN SIALOPHOSPHOPROTEIN-RELATED"/>
    <property type="match status" value="1"/>
</dbReference>
<sequence length="531" mass="58330">MEFEIPTSLIRQVQIAVRKEAGLSSYDPDDPSLPNLPSIEESLSQFDPSPPYLRCKQCSGRLLRDLQSVVCVYCGSQQRKELPPEPLPFKTTFGYRWLLESLDLDGSETVDLSAAVNGSTKSQKSSKEELVLSDLLDIKLHWPSEPEKTESILTNKAPIQNKSSLNFAGVDLGNFFSEPKKEDAPSGSKEDLVSNEQINDKMQAFLGQGSLNLFENVQSSDKSLRPVTTVGDGNPYSEWTAEFQSASSGTFPGDSKSFDLFLGSPTVNSSSAVEAAFVPEADVKFKIEYTENDVKLKNDSVPVASESNDWFQDDKCNTSSTGISGKTQQFEMKDENNHFEDKTSSNNLSSGGDIWFQDDLWQNSGTKVFESERIDENDDSSDAWHDFTSSENVPDPFLNASKLSSSVTTNSVAPASDTTMVGLSNDLNEMVFDSFSQPDFFSGASSLKNMSTDINDMQLEASVSDRMLEMDLKTGDVAKRADSVDGIPTTTMQSEAADPNVEMLIKEMPDLSFMLGKDFSIPEKDGVDSVL</sequence>
<reference evidence="2" key="1">
    <citation type="journal article" date="2023" name="Plant J.">
        <title>The genome of the king protea, Protea cynaroides.</title>
        <authorList>
            <person name="Chang J."/>
            <person name="Duong T.A."/>
            <person name="Schoeman C."/>
            <person name="Ma X."/>
            <person name="Roodt D."/>
            <person name="Barker N."/>
            <person name="Li Z."/>
            <person name="Van de Peer Y."/>
            <person name="Mizrachi E."/>
        </authorList>
    </citation>
    <scope>NUCLEOTIDE SEQUENCE</scope>
    <source>
        <tissue evidence="2">Young leaves</tissue>
    </source>
</reference>